<dbReference type="PANTHER" id="PTHR30561">
    <property type="entry name" value="SMR FAMILY PROTON-DEPENDENT DRUG EFFLUX TRANSPORTER SUGE"/>
    <property type="match status" value="1"/>
</dbReference>
<keyword evidence="5 8" id="KW-1133">Transmembrane helix</keyword>
<keyword evidence="2" id="KW-0813">Transport</keyword>
<protein>
    <submittedName>
        <fullName evidence="9">QacE family quaternary ammonium compound efflux SMR transporter</fullName>
    </submittedName>
</protein>
<dbReference type="GO" id="GO:0005886">
    <property type="term" value="C:plasma membrane"/>
    <property type="evidence" value="ECO:0007669"/>
    <property type="project" value="UniProtKB-SubCell"/>
</dbReference>
<dbReference type="InterPro" id="IPR045324">
    <property type="entry name" value="Small_multidrug_res"/>
</dbReference>
<dbReference type="SUPFAM" id="SSF103481">
    <property type="entry name" value="Multidrug resistance efflux transporter EmrE"/>
    <property type="match status" value="1"/>
</dbReference>
<evidence type="ECO:0000313" key="10">
    <source>
        <dbReference type="Proteomes" id="UP000291838"/>
    </source>
</evidence>
<proteinExistence type="inferred from homology"/>
<reference evidence="9 10" key="1">
    <citation type="submission" date="2019-01" db="EMBL/GenBank/DDBJ databases">
        <title>Novel species of Nocardioides.</title>
        <authorList>
            <person name="Liu Q."/>
            <person name="Xin Y.-H."/>
        </authorList>
    </citation>
    <scope>NUCLEOTIDE SEQUENCE [LARGE SCALE GENOMIC DNA]</scope>
    <source>
        <strain evidence="9 10">HLT3-15</strain>
    </source>
</reference>
<evidence type="ECO:0000256" key="3">
    <source>
        <dbReference type="ARBA" id="ARBA00022475"/>
    </source>
</evidence>
<organism evidence="9 10">
    <name type="scientific">Nocardioides glacieisoli</name>
    <dbReference type="NCBI Taxonomy" id="1168730"/>
    <lineage>
        <taxon>Bacteria</taxon>
        <taxon>Bacillati</taxon>
        <taxon>Actinomycetota</taxon>
        <taxon>Actinomycetes</taxon>
        <taxon>Propionibacteriales</taxon>
        <taxon>Nocardioidaceae</taxon>
        <taxon>Nocardioides</taxon>
    </lineage>
</organism>
<dbReference type="GO" id="GO:0022857">
    <property type="term" value="F:transmembrane transporter activity"/>
    <property type="evidence" value="ECO:0007669"/>
    <property type="project" value="InterPro"/>
</dbReference>
<feature type="transmembrane region" description="Helical" evidence="8">
    <location>
        <begin position="30"/>
        <end position="49"/>
    </location>
</feature>
<evidence type="ECO:0000256" key="8">
    <source>
        <dbReference type="SAM" id="Phobius"/>
    </source>
</evidence>
<dbReference type="EMBL" id="SDWS01000007">
    <property type="protein sequence ID" value="RYB89403.1"/>
    <property type="molecule type" value="Genomic_DNA"/>
</dbReference>
<dbReference type="Pfam" id="PF00893">
    <property type="entry name" value="Multi_Drug_Res"/>
    <property type="match status" value="1"/>
</dbReference>
<dbReference type="InterPro" id="IPR000390">
    <property type="entry name" value="Small_drug/metabolite_transptr"/>
</dbReference>
<keyword evidence="6 8" id="KW-0472">Membrane</keyword>
<sequence length="114" mass="11486">MRSWGLLVAAVASEVTATLALKGALDRPVLYVVVVAGYLAAFTLLSLVFRAGMSLGVAYGIWAALGVVGTALLSAAVFGEALTPAMLVGIALVVAGVLAVEVGSHRAHRAEVAP</sequence>
<name>A0A4Q2RQB3_9ACTN</name>
<keyword evidence="10" id="KW-1185">Reference proteome</keyword>
<feature type="transmembrane region" description="Helical" evidence="8">
    <location>
        <begin position="81"/>
        <end position="100"/>
    </location>
</feature>
<comment type="similarity">
    <text evidence="7">Belongs to the drug/metabolite transporter (DMT) superfamily. Small multidrug resistance (SMR) (TC 2.A.7.1) family.</text>
</comment>
<dbReference type="Proteomes" id="UP000291838">
    <property type="component" value="Unassembled WGS sequence"/>
</dbReference>
<dbReference type="Gene3D" id="1.10.3730.20">
    <property type="match status" value="1"/>
</dbReference>
<evidence type="ECO:0000256" key="1">
    <source>
        <dbReference type="ARBA" id="ARBA00004651"/>
    </source>
</evidence>
<dbReference type="PANTHER" id="PTHR30561:SF1">
    <property type="entry name" value="MULTIDRUG TRANSPORTER EMRE"/>
    <property type="match status" value="1"/>
</dbReference>
<dbReference type="OrthoDB" id="3175079at2"/>
<evidence type="ECO:0000256" key="5">
    <source>
        <dbReference type="ARBA" id="ARBA00022989"/>
    </source>
</evidence>
<comment type="caution">
    <text evidence="9">The sequence shown here is derived from an EMBL/GenBank/DDBJ whole genome shotgun (WGS) entry which is preliminary data.</text>
</comment>
<keyword evidence="4 7" id="KW-0812">Transmembrane</keyword>
<comment type="subcellular location">
    <subcellularLocation>
        <location evidence="1 7">Cell membrane</location>
        <topology evidence="1 7">Multi-pass membrane protein</topology>
    </subcellularLocation>
</comment>
<feature type="transmembrane region" description="Helical" evidence="8">
    <location>
        <begin position="56"/>
        <end position="75"/>
    </location>
</feature>
<dbReference type="InterPro" id="IPR037185">
    <property type="entry name" value="EmrE-like"/>
</dbReference>
<evidence type="ECO:0000313" key="9">
    <source>
        <dbReference type="EMBL" id="RYB89403.1"/>
    </source>
</evidence>
<gene>
    <name evidence="9" type="ORF">EUA06_15600</name>
</gene>
<evidence type="ECO:0000256" key="6">
    <source>
        <dbReference type="ARBA" id="ARBA00023136"/>
    </source>
</evidence>
<accession>A0A4Q2RQB3</accession>
<keyword evidence="3" id="KW-1003">Cell membrane</keyword>
<evidence type="ECO:0000256" key="2">
    <source>
        <dbReference type="ARBA" id="ARBA00022448"/>
    </source>
</evidence>
<evidence type="ECO:0000256" key="7">
    <source>
        <dbReference type="RuleBase" id="RU003942"/>
    </source>
</evidence>
<evidence type="ECO:0000256" key="4">
    <source>
        <dbReference type="ARBA" id="ARBA00022692"/>
    </source>
</evidence>
<dbReference type="AlphaFoldDB" id="A0A4Q2RQB3"/>
<dbReference type="RefSeq" id="WP_129477448.1">
    <property type="nucleotide sequence ID" value="NZ_SDWS01000007.1"/>
</dbReference>